<feature type="domain" description="Glycosyltransferase 2-like" evidence="1">
    <location>
        <begin position="18"/>
        <end position="125"/>
    </location>
</feature>
<dbReference type="HOGENOM" id="CLU_023845_0_4_10"/>
<dbReference type="PATRIC" id="fig|743722.3.peg.1916"/>
<organism evidence="2">
    <name type="scientific">Sphingobacterium sp. (strain 21)</name>
    <dbReference type="NCBI Taxonomy" id="743722"/>
    <lineage>
        <taxon>Bacteria</taxon>
        <taxon>Pseudomonadati</taxon>
        <taxon>Bacteroidota</taxon>
        <taxon>Sphingobacteriia</taxon>
        <taxon>Sphingobacteriales</taxon>
        <taxon>Sphingobacteriaceae</taxon>
        <taxon>Sphingobacterium</taxon>
    </lineage>
</organism>
<dbReference type="GO" id="GO:0016740">
    <property type="term" value="F:transferase activity"/>
    <property type="evidence" value="ECO:0007669"/>
    <property type="project" value="UniProtKB-KW"/>
</dbReference>
<dbReference type="InterPro" id="IPR029044">
    <property type="entry name" value="Nucleotide-diphossugar_trans"/>
</dbReference>
<dbReference type="eggNOG" id="COG1216">
    <property type="taxonomic scope" value="Bacteria"/>
</dbReference>
<dbReference type="Pfam" id="PF00535">
    <property type="entry name" value="Glycos_transf_2"/>
    <property type="match status" value="1"/>
</dbReference>
<reference evidence="2" key="1">
    <citation type="submission" date="2011-03" db="EMBL/GenBank/DDBJ databases">
        <title>Complete sequence of Sphingobacterium sp. 21.</title>
        <authorList>
            <consortium name="US DOE Joint Genome Institute"/>
            <person name="Lucas S."/>
            <person name="Copeland A."/>
            <person name="Lapidus A."/>
            <person name="Cheng J.-F."/>
            <person name="Goodwin L."/>
            <person name="Pitluck S."/>
            <person name="Davenport K."/>
            <person name="Detter J.C."/>
            <person name="Han C."/>
            <person name="Tapia R."/>
            <person name="Land M."/>
            <person name="Hauser L."/>
            <person name="Kyrpides N."/>
            <person name="Ivanova N."/>
            <person name="Ovchinnikova G."/>
            <person name="Pagani I."/>
            <person name="Siebers A.K."/>
            <person name="Allgaier M."/>
            <person name="Thelen M.P."/>
            <person name="Hugenholtz P."/>
            <person name="Woyke T."/>
        </authorList>
    </citation>
    <scope>NUCLEOTIDE SEQUENCE</scope>
    <source>
        <strain evidence="2">21</strain>
    </source>
</reference>
<dbReference type="KEGG" id="shg:Sph21_1791"/>
<dbReference type="SUPFAM" id="SSF53448">
    <property type="entry name" value="Nucleotide-diphospho-sugar transferases"/>
    <property type="match status" value="1"/>
</dbReference>
<protein>
    <submittedName>
        <fullName evidence="2">Glycosyl transferase family 2</fullName>
    </submittedName>
</protein>
<dbReference type="CDD" id="cd04186">
    <property type="entry name" value="GT_2_like_c"/>
    <property type="match status" value="1"/>
</dbReference>
<proteinExistence type="predicted"/>
<dbReference type="STRING" id="743722.Sph21_1791"/>
<sequence length="276" mass="31834">MGTRVNMEITASIVLYENDIEELRKAVESCLASPLIQKLYLIDNSRTDRLKQLAQDQRIYYIHNPRNIGFGAAHNVAIQQVTGDYHLIINPDICFSPNVIESLGTFMETNCDVGTVMPKILYNGGEIQRLCKLLPSPLNLFGRRFAGKSKWGQALDASYELYDFGYDYVLDVPNLSGCFIFARTSLLKQLGGFDTRYFMYLEDVDLIRRIGQHARTVFYPYVHVYHGYRKESYASGKLMRIHILSAIKYFNKWGWFFDADRKKINKITLDAIAKHK</sequence>
<dbReference type="EMBL" id="CP002584">
    <property type="protein sequence ID" value="ADZ78353.1"/>
    <property type="molecule type" value="Genomic_DNA"/>
</dbReference>
<dbReference type="PANTHER" id="PTHR43179:SF10">
    <property type="entry name" value="GLYCOSYL TRANSFERASE"/>
    <property type="match status" value="1"/>
</dbReference>
<keyword evidence="2" id="KW-0808">Transferase</keyword>
<name>F4C881_SPHS2</name>
<accession>F4C881</accession>
<dbReference type="AlphaFoldDB" id="F4C881"/>
<gene>
    <name evidence="2" type="ordered locus">Sph21_1791</name>
</gene>
<evidence type="ECO:0000259" key="1">
    <source>
        <dbReference type="Pfam" id="PF00535"/>
    </source>
</evidence>
<dbReference type="Gene3D" id="3.90.550.10">
    <property type="entry name" value="Spore Coat Polysaccharide Biosynthesis Protein SpsA, Chain A"/>
    <property type="match status" value="1"/>
</dbReference>
<evidence type="ECO:0000313" key="2">
    <source>
        <dbReference type="EMBL" id="ADZ78353.1"/>
    </source>
</evidence>
<dbReference type="InterPro" id="IPR001173">
    <property type="entry name" value="Glyco_trans_2-like"/>
</dbReference>
<dbReference type="PANTHER" id="PTHR43179">
    <property type="entry name" value="RHAMNOSYLTRANSFERASE WBBL"/>
    <property type="match status" value="1"/>
</dbReference>